<name>A0A933SHY8_UNCEI</name>
<proteinExistence type="predicted"/>
<organism evidence="2 3">
    <name type="scientific">Eiseniibacteriota bacterium</name>
    <dbReference type="NCBI Taxonomy" id="2212470"/>
    <lineage>
        <taxon>Bacteria</taxon>
        <taxon>Candidatus Eiseniibacteriota</taxon>
    </lineage>
</organism>
<dbReference type="Gene3D" id="2.40.160.60">
    <property type="entry name" value="Outer membrane protein transport protein (OMPP1/FadL/TodX)"/>
    <property type="match status" value="1"/>
</dbReference>
<gene>
    <name evidence="2" type="ORF">HZA61_12210</name>
</gene>
<accession>A0A933SHY8</accession>
<protein>
    <recommendedName>
        <fullName evidence="4">PorV/PorQ family protein</fullName>
    </recommendedName>
</protein>
<dbReference type="Proteomes" id="UP000696931">
    <property type="component" value="Unassembled WGS sequence"/>
</dbReference>
<evidence type="ECO:0000313" key="2">
    <source>
        <dbReference type="EMBL" id="MBI5170244.1"/>
    </source>
</evidence>
<dbReference type="EMBL" id="JACRIW010000087">
    <property type="protein sequence ID" value="MBI5170244.1"/>
    <property type="molecule type" value="Genomic_DNA"/>
</dbReference>
<feature type="chain" id="PRO_5037081450" description="PorV/PorQ family protein" evidence="1">
    <location>
        <begin position="21"/>
        <end position="307"/>
    </location>
</feature>
<feature type="signal peptide" evidence="1">
    <location>
        <begin position="1"/>
        <end position="20"/>
    </location>
</feature>
<reference evidence="2" key="1">
    <citation type="submission" date="2020-07" db="EMBL/GenBank/DDBJ databases">
        <title>Huge and variable diversity of episymbiotic CPR bacteria and DPANN archaea in groundwater ecosystems.</title>
        <authorList>
            <person name="He C.Y."/>
            <person name="Keren R."/>
            <person name="Whittaker M."/>
            <person name="Farag I.F."/>
            <person name="Doudna J."/>
            <person name="Cate J.H.D."/>
            <person name="Banfield J.F."/>
        </authorList>
    </citation>
    <scope>NUCLEOTIDE SEQUENCE</scope>
    <source>
        <strain evidence="2">NC_groundwater_1813_Pr3_B-0.1um_71_17</strain>
    </source>
</reference>
<sequence>MMRRAALLALLLVLPRPAAAYFEDVRTGARGTALGPSAIAVVTDPSAYYWNPAGLADLPKTEVTADYISMYGLSDLSSGAAAGAFRWRGTTWAGGWHHLGLKDTYSEDQLCLAAGRRVLATPSGHRLAAGLTFKFSRAAFQPFTPTGEGEVDLGAISRGSFDAGLRWQTPWRTDIAYVVRDVFRPRYEFVLDSGGQHQARRSEVAAAFRWNRESTFSVGLSQLGGGRSTLSTGLEINFYDVFAIRSGVSNLATIYRSYGPPENIQYEGGFGVYHKGYHVDAVASTTRELGASYRVTVRVPLAIGGRP</sequence>
<evidence type="ECO:0000256" key="1">
    <source>
        <dbReference type="SAM" id="SignalP"/>
    </source>
</evidence>
<dbReference type="AlphaFoldDB" id="A0A933SHY8"/>
<comment type="caution">
    <text evidence="2">The sequence shown here is derived from an EMBL/GenBank/DDBJ whole genome shotgun (WGS) entry which is preliminary data.</text>
</comment>
<keyword evidence="1" id="KW-0732">Signal</keyword>
<evidence type="ECO:0000313" key="3">
    <source>
        <dbReference type="Proteomes" id="UP000696931"/>
    </source>
</evidence>
<evidence type="ECO:0008006" key="4">
    <source>
        <dbReference type="Google" id="ProtNLM"/>
    </source>
</evidence>